<dbReference type="InterPro" id="IPR005477">
    <property type="entry name" value="Dxylulose-5-P_synthase"/>
</dbReference>
<comment type="subunit">
    <text evidence="3 11">Homodimer.</text>
</comment>
<dbReference type="OrthoDB" id="9803371at2"/>
<evidence type="ECO:0000313" key="14">
    <source>
        <dbReference type="Proteomes" id="UP000194841"/>
    </source>
</evidence>
<dbReference type="FunFam" id="3.40.50.920:FF:000002">
    <property type="entry name" value="1-deoxy-D-xylulose-5-phosphate synthase"/>
    <property type="match status" value="1"/>
</dbReference>
<dbReference type="AlphaFoldDB" id="A0A244CQJ4"/>
<dbReference type="Pfam" id="PF02780">
    <property type="entry name" value="Transketolase_C"/>
    <property type="match status" value="1"/>
</dbReference>
<sequence length="620" mass="67879">MTIDNNNYPLLGLIDEPPQLRELAQDKLPALSHELRDYLLNSVSKSSGHLASGLGTVELTVALHYVYNTPFDRVIWDVGHQAYPHKILTGRRDLMHSIRQKDGLHPFPYREESQYDTFSVGHSSTSISAALGMAIAAKKEAQNRKVVAVIGDGAVTAGMAFEAMNHAGDIDADMLVILNDNEMSISENVGALNNHLARILSGSFYTNIREGGKKLLSGMPPVKELASKMEEHLKGMVVPGTFFEELGFNYIGPIDGHDVTMLCDTLRNMRNLKGPQLLHVRTQKGKGYQPAEADPIGYHGVPKFDPSELSLPKSKPSEPTFSKVFGDWLCDMAAQDSKLMAITPAMREGSGMVRFSKEYPEQYFDVAIAEQHAVTLAAGFACEGLNPVVAIYSSFLQRAYDQLIHDVALQNLPVLFAIDRAGIVGADGETHQGAYDLSFMRCIPNMVIMAPSDTNECRNMLFTGHQLNQPAAVRYPRGSAGEFDATKPMEKIAIGRANVIRKGKHITILSFGTLLENAKSVAENLDATLVDMRFIKPIDQALLTELASDHTVFVTLEDNAIMGGAGSAVNEFVLNNQLAIQVLNLGIPDEFIKHGTQDEMHAEMGLDSNGLTQAIEQFLN</sequence>
<comment type="pathway">
    <text evidence="1 11">Metabolic intermediate biosynthesis; 1-deoxy-D-xylulose 5-phosphate biosynthesis; 1-deoxy-D-xylulose 5-phosphate from D-glyceraldehyde 3-phosphate and pyruvate: step 1/1.</text>
</comment>
<feature type="binding site" evidence="11">
    <location>
        <position position="370"/>
    </location>
    <ligand>
        <name>thiamine diphosphate</name>
        <dbReference type="ChEBI" id="CHEBI:58937"/>
    </ligand>
</feature>
<dbReference type="InterPro" id="IPR020826">
    <property type="entry name" value="Transketolase_BS"/>
</dbReference>
<dbReference type="CDD" id="cd07033">
    <property type="entry name" value="TPP_PYR_DXS_TK_like"/>
    <property type="match status" value="1"/>
</dbReference>
<keyword evidence="7 11" id="KW-0784">Thiamine biosynthesis</keyword>
<gene>
    <name evidence="11" type="primary">dxs</name>
    <name evidence="13" type="ORF">B1199_12645</name>
</gene>
<dbReference type="PROSITE" id="PS00802">
    <property type="entry name" value="TRANSKETOLASE_2"/>
    <property type="match status" value="1"/>
</dbReference>
<organism evidence="13 14">
    <name type="scientific">Pseudoalteromonas ulvae</name>
    <dbReference type="NCBI Taxonomy" id="107327"/>
    <lineage>
        <taxon>Bacteria</taxon>
        <taxon>Pseudomonadati</taxon>
        <taxon>Pseudomonadota</taxon>
        <taxon>Gammaproteobacteria</taxon>
        <taxon>Alteromonadales</taxon>
        <taxon>Pseudoalteromonadaceae</taxon>
        <taxon>Pseudoalteromonas</taxon>
    </lineage>
</organism>
<keyword evidence="14" id="KW-1185">Reference proteome</keyword>
<evidence type="ECO:0000256" key="11">
    <source>
        <dbReference type="HAMAP-Rule" id="MF_00315"/>
    </source>
</evidence>
<dbReference type="GO" id="GO:0019288">
    <property type="term" value="P:isopentenyl diphosphate biosynthetic process, methylerythritol 4-phosphate pathway"/>
    <property type="evidence" value="ECO:0007669"/>
    <property type="project" value="TreeGrafter"/>
</dbReference>
<evidence type="ECO:0000256" key="4">
    <source>
        <dbReference type="ARBA" id="ARBA00022679"/>
    </source>
</evidence>
<dbReference type="EC" id="2.2.1.7" evidence="11"/>
<keyword evidence="6 11" id="KW-0460">Magnesium</keyword>
<feature type="binding site" evidence="11">
    <location>
        <position position="181"/>
    </location>
    <ligand>
        <name>thiamine diphosphate</name>
        <dbReference type="ChEBI" id="CHEBI:58937"/>
    </ligand>
</feature>
<dbReference type="UniPathway" id="UPA00064">
    <property type="reaction ID" value="UER00091"/>
</dbReference>
<comment type="cofactor">
    <cofactor evidence="11">
        <name>Mg(2+)</name>
        <dbReference type="ChEBI" id="CHEBI:18420"/>
    </cofactor>
    <text evidence="11">Binds 1 Mg(2+) ion per subunit.</text>
</comment>
<comment type="cofactor">
    <cofactor evidence="11">
        <name>thiamine diphosphate</name>
        <dbReference type="ChEBI" id="CHEBI:58937"/>
    </cofactor>
    <text evidence="11">Binds 1 thiamine pyrophosphate per subunit.</text>
</comment>
<dbReference type="NCBIfam" id="NF003933">
    <property type="entry name" value="PRK05444.2-2"/>
    <property type="match status" value="1"/>
</dbReference>
<dbReference type="InterPro" id="IPR029061">
    <property type="entry name" value="THDP-binding"/>
</dbReference>
<dbReference type="Pfam" id="PF02779">
    <property type="entry name" value="Transket_pyr"/>
    <property type="match status" value="1"/>
</dbReference>
<feature type="binding site" evidence="11">
    <location>
        <position position="80"/>
    </location>
    <ligand>
        <name>thiamine diphosphate</name>
        <dbReference type="ChEBI" id="CHEBI:58937"/>
    </ligand>
</feature>
<evidence type="ECO:0000256" key="2">
    <source>
        <dbReference type="ARBA" id="ARBA00011081"/>
    </source>
</evidence>
<dbReference type="CDD" id="cd02007">
    <property type="entry name" value="TPP_DXS"/>
    <property type="match status" value="1"/>
</dbReference>
<name>A0A244CQJ4_PSEDV</name>
<dbReference type="NCBIfam" id="TIGR00204">
    <property type="entry name" value="dxs"/>
    <property type="match status" value="1"/>
</dbReference>
<dbReference type="FunFam" id="3.40.50.970:FF:000005">
    <property type="entry name" value="1-deoxy-D-xylulose-5-phosphate synthase"/>
    <property type="match status" value="1"/>
</dbReference>
<comment type="caution">
    <text evidence="13">The sequence shown here is derived from an EMBL/GenBank/DDBJ whole genome shotgun (WGS) entry which is preliminary data.</text>
</comment>
<dbReference type="RefSeq" id="WP_086744473.1">
    <property type="nucleotide sequence ID" value="NZ_MWPV01000003.1"/>
</dbReference>
<accession>A0A244CQJ4</accession>
<dbReference type="HAMAP" id="MF_00315">
    <property type="entry name" value="DXP_synth"/>
    <property type="match status" value="1"/>
</dbReference>
<feature type="binding site" evidence="11">
    <location>
        <begin position="121"/>
        <end position="123"/>
    </location>
    <ligand>
        <name>thiamine diphosphate</name>
        <dbReference type="ChEBI" id="CHEBI:58937"/>
    </ligand>
</feature>
<dbReference type="Proteomes" id="UP000194841">
    <property type="component" value="Unassembled WGS sequence"/>
</dbReference>
<dbReference type="GO" id="GO:0030976">
    <property type="term" value="F:thiamine pyrophosphate binding"/>
    <property type="evidence" value="ECO:0007669"/>
    <property type="project" value="UniProtKB-UniRule"/>
</dbReference>
<dbReference type="PANTHER" id="PTHR43322:SF5">
    <property type="entry name" value="1-DEOXY-D-XYLULOSE-5-PHOSPHATE SYNTHASE, CHLOROPLASTIC"/>
    <property type="match status" value="1"/>
</dbReference>
<feature type="binding site" evidence="11">
    <location>
        <begin position="153"/>
        <end position="154"/>
    </location>
    <ligand>
        <name>thiamine diphosphate</name>
        <dbReference type="ChEBI" id="CHEBI:58937"/>
    </ligand>
</feature>
<dbReference type="PROSITE" id="PS00801">
    <property type="entry name" value="TRANSKETOLASE_1"/>
    <property type="match status" value="1"/>
</dbReference>
<dbReference type="EMBL" id="MWPV01000003">
    <property type="protein sequence ID" value="OUL57893.1"/>
    <property type="molecule type" value="Genomic_DNA"/>
</dbReference>
<evidence type="ECO:0000256" key="3">
    <source>
        <dbReference type="ARBA" id="ARBA00011738"/>
    </source>
</evidence>
<evidence type="ECO:0000256" key="5">
    <source>
        <dbReference type="ARBA" id="ARBA00022723"/>
    </source>
</evidence>
<keyword evidence="9 11" id="KW-0414">Isoprene biosynthesis</keyword>
<dbReference type="InterPro" id="IPR009014">
    <property type="entry name" value="Transketo_C/PFOR_II"/>
</dbReference>
<dbReference type="SMART" id="SM00861">
    <property type="entry name" value="Transket_pyr"/>
    <property type="match status" value="1"/>
</dbReference>
<dbReference type="PANTHER" id="PTHR43322">
    <property type="entry name" value="1-D-DEOXYXYLULOSE 5-PHOSPHATE SYNTHASE-RELATED"/>
    <property type="match status" value="1"/>
</dbReference>
<dbReference type="Gene3D" id="3.40.50.970">
    <property type="match status" value="2"/>
</dbReference>
<evidence type="ECO:0000256" key="8">
    <source>
        <dbReference type="ARBA" id="ARBA00023052"/>
    </source>
</evidence>
<dbReference type="GO" id="GO:0016114">
    <property type="term" value="P:terpenoid biosynthetic process"/>
    <property type="evidence" value="ECO:0007669"/>
    <property type="project" value="UniProtKB-UniRule"/>
</dbReference>
<dbReference type="GO" id="GO:0009228">
    <property type="term" value="P:thiamine biosynthetic process"/>
    <property type="evidence" value="ECO:0007669"/>
    <property type="project" value="UniProtKB-UniRule"/>
</dbReference>
<dbReference type="InterPro" id="IPR033248">
    <property type="entry name" value="Transketolase_C"/>
</dbReference>
<feature type="binding site" evidence="11">
    <location>
        <position position="288"/>
    </location>
    <ligand>
        <name>thiamine diphosphate</name>
        <dbReference type="ChEBI" id="CHEBI:58937"/>
    </ligand>
</feature>
<evidence type="ECO:0000256" key="7">
    <source>
        <dbReference type="ARBA" id="ARBA00022977"/>
    </source>
</evidence>
<dbReference type="GO" id="GO:0000287">
    <property type="term" value="F:magnesium ion binding"/>
    <property type="evidence" value="ECO:0007669"/>
    <property type="project" value="UniProtKB-UniRule"/>
</dbReference>
<dbReference type="Gene3D" id="3.40.50.920">
    <property type="match status" value="1"/>
</dbReference>
<dbReference type="SUPFAM" id="SSF52518">
    <property type="entry name" value="Thiamin diphosphate-binding fold (THDP-binding)"/>
    <property type="match status" value="2"/>
</dbReference>
<evidence type="ECO:0000259" key="12">
    <source>
        <dbReference type="SMART" id="SM00861"/>
    </source>
</evidence>
<evidence type="ECO:0000256" key="9">
    <source>
        <dbReference type="ARBA" id="ARBA00023229"/>
    </source>
</evidence>
<evidence type="ECO:0000256" key="6">
    <source>
        <dbReference type="ARBA" id="ARBA00022842"/>
    </source>
</evidence>
<keyword evidence="5 11" id="KW-0479">Metal-binding</keyword>
<comment type="function">
    <text evidence="10 11">Catalyzes the acyloin condensation reaction between C atoms 2 and 3 of pyruvate and glyceraldehyde 3-phosphate to yield 1-deoxy-D-xylulose-5-phosphate (DXP).</text>
</comment>
<dbReference type="InterPro" id="IPR005475">
    <property type="entry name" value="Transketolase-like_Pyr-bd"/>
</dbReference>
<evidence type="ECO:0000256" key="10">
    <source>
        <dbReference type="ARBA" id="ARBA00055605"/>
    </source>
</evidence>
<reference evidence="13 14" key="1">
    <citation type="submission" date="2017-02" db="EMBL/GenBank/DDBJ databases">
        <title>Pseudoalteromonas ulvae TC14 Genome.</title>
        <authorList>
            <person name="Molmeret M."/>
        </authorList>
    </citation>
    <scope>NUCLEOTIDE SEQUENCE [LARGE SCALE GENOMIC DNA]</scope>
    <source>
        <strain evidence="13">TC14</strain>
    </source>
</reference>
<feature type="binding site" evidence="11">
    <location>
        <position position="181"/>
    </location>
    <ligand>
        <name>Mg(2+)</name>
        <dbReference type="ChEBI" id="CHEBI:18420"/>
    </ligand>
</feature>
<comment type="similarity">
    <text evidence="2 11">Belongs to the transketolase family. DXPS subfamily.</text>
</comment>
<proteinExistence type="inferred from homology"/>
<feature type="domain" description="Transketolase-like pyrimidine-binding" evidence="12">
    <location>
        <begin position="319"/>
        <end position="482"/>
    </location>
</feature>
<feature type="binding site" evidence="11">
    <location>
        <position position="152"/>
    </location>
    <ligand>
        <name>Mg(2+)</name>
        <dbReference type="ChEBI" id="CHEBI:18420"/>
    </ligand>
</feature>
<evidence type="ECO:0000313" key="13">
    <source>
        <dbReference type="EMBL" id="OUL57893.1"/>
    </source>
</evidence>
<dbReference type="GO" id="GO:0005829">
    <property type="term" value="C:cytosol"/>
    <property type="evidence" value="ECO:0007669"/>
    <property type="project" value="TreeGrafter"/>
</dbReference>
<protein>
    <recommendedName>
        <fullName evidence="11">1-deoxy-D-xylulose-5-phosphate synthase</fullName>
        <ecNumber evidence="11">2.2.1.7</ecNumber>
    </recommendedName>
    <alternativeName>
        <fullName evidence="11">1-deoxyxylulose-5-phosphate synthase</fullName>
        <shortName evidence="11">DXP synthase</shortName>
        <shortName evidence="11">DXPS</shortName>
    </alternativeName>
</protein>
<dbReference type="Pfam" id="PF13292">
    <property type="entry name" value="DXP_synthase_N"/>
    <property type="match status" value="1"/>
</dbReference>
<keyword evidence="8 11" id="KW-0786">Thiamine pyrophosphate</keyword>
<evidence type="ECO:0000256" key="1">
    <source>
        <dbReference type="ARBA" id="ARBA00004980"/>
    </source>
</evidence>
<keyword evidence="4 11" id="KW-0808">Transferase</keyword>
<dbReference type="SUPFAM" id="SSF52922">
    <property type="entry name" value="TK C-terminal domain-like"/>
    <property type="match status" value="1"/>
</dbReference>
<comment type="catalytic activity">
    <reaction evidence="11">
        <text>D-glyceraldehyde 3-phosphate + pyruvate + H(+) = 1-deoxy-D-xylulose 5-phosphate + CO2</text>
        <dbReference type="Rhea" id="RHEA:12605"/>
        <dbReference type="ChEBI" id="CHEBI:15361"/>
        <dbReference type="ChEBI" id="CHEBI:15378"/>
        <dbReference type="ChEBI" id="CHEBI:16526"/>
        <dbReference type="ChEBI" id="CHEBI:57792"/>
        <dbReference type="ChEBI" id="CHEBI:59776"/>
        <dbReference type="EC" id="2.2.1.7"/>
    </reaction>
</comment>
<dbReference type="GO" id="GO:0008661">
    <property type="term" value="F:1-deoxy-D-xylulose-5-phosphate synthase activity"/>
    <property type="evidence" value="ECO:0007669"/>
    <property type="project" value="UniProtKB-UniRule"/>
</dbReference>
<dbReference type="InterPro" id="IPR049557">
    <property type="entry name" value="Transketolase_CS"/>
</dbReference>